<keyword evidence="2" id="KW-1185">Reference proteome</keyword>
<protein>
    <submittedName>
        <fullName evidence="1">Uncharacterized protein</fullName>
    </submittedName>
</protein>
<proteinExistence type="predicted"/>
<dbReference type="Proteomes" id="UP000281985">
    <property type="component" value="Unassembled WGS sequence"/>
</dbReference>
<dbReference type="RefSeq" id="WP_121917411.1">
    <property type="nucleotide sequence ID" value="NZ_REFV01000008.1"/>
</dbReference>
<reference evidence="1 2" key="1">
    <citation type="submission" date="2018-10" db="EMBL/GenBank/DDBJ databases">
        <title>Dokdonia luteus sp. nov., isolated from sea water.</title>
        <authorList>
            <person name="Zhou L.Y."/>
            <person name="Du Z.J."/>
        </authorList>
    </citation>
    <scope>NUCLEOTIDE SEQUENCE [LARGE SCALE GENOMIC DNA]</scope>
    <source>
        <strain evidence="1 2">SH27</strain>
    </source>
</reference>
<comment type="caution">
    <text evidence="1">The sequence shown here is derived from an EMBL/GenBank/DDBJ whole genome shotgun (WGS) entry which is preliminary data.</text>
</comment>
<evidence type="ECO:0000313" key="2">
    <source>
        <dbReference type="Proteomes" id="UP000281985"/>
    </source>
</evidence>
<sequence>MVYFELAPAGNKTGTFRILGEGHYSIIEDNDQMPLNYLLMSKHFRDKNSLSEIVRVGEFILLLLRGYSILIDANHEGFSPSLRGLYIDNKRETIESVNLDLNSIDDLLDQEECSYDNNGVINAAFKPGFFRDILIYAGSGWNLANISRINDELIAFVKAKGSRDRNFRSNEDFGRFQATANNKSIGGYDARHGSKYAGGKKYSKAPMNIEEASKYIINYLNAVLKEYYNFELPVIWKDEDINLDESFF</sequence>
<name>A0A3M0G2W6_9FLAO</name>
<gene>
    <name evidence="1" type="ORF">EAX61_09265</name>
</gene>
<dbReference type="AlphaFoldDB" id="A0A3M0G2W6"/>
<accession>A0A3M0G2W6</accession>
<evidence type="ECO:0000313" key="1">
    <source>
        <dbReference type="EMBL" id="RMB58487.1"/>
    </source>
</evidence>
<dbReference type="EMBL" id="REFV01000008">
    <property type="protein sequence ID" value="RMB58487.1"/>
    <property type="molecule type" value="Genomic_DNA"/>
</dbReference>
<organism evidence="1 2">
    <name type="scientific">Dokdonia sinensis</name>
    <dbReference type="NCBI Taxonomy" id="2479847"/>
    <lineage>
        <taxon>Bacteria</taxon>
        <taxon>Pseudomonadati</taxon>
        <taxon>Bacteroidota</taxon>
        <taxon>Flavobacteriia</taxon>
        <taxon>Flavobacteriales</taxon>
        <taxon>Flavobacteriaceae</taxon>
        <taxon>Dokdonia</taxon>
    </lineage>
</organism>